<dbReference type="EMBL" id="JXQK01000043">
    <property type="protein sequence ID" value="KIP63420.1"/>
    <property type="molecule type" value="Genomic_DNA"/>
</dbReference>
<name>A0A0D0I781_9BACT</name>
<evidence type="ECO:0000313" key="3">
    <source>
        <dbReference type="Proteomes" id="UP000032046"/>
    </source>
</evidence>
<comment type="caution">
    <text evidence="2">The sequence shown here is derived from an EMBL/GenBank/DDBJ whole genome shotgun (WGS) entry which is preliminary data.</text>
</comment>
<protein>
    <submittedName>
        <fullName evidence="2">Uncharacterized protein</fullName>
    </submittedName>
</protein>
<dbReference type="STRING" id="1602171.ST44_03590"/>
<dbReference type="AlphaFoldDB" id="A0A0D0I781"/>
<organism evidence="2 3">
    <name type="scientific">Prevotella pectinovora</name>
    <dbReference type="NCBI Taxonomy" id="1602169"/>
    <lineage>
        <taxon>Bacteria</taxon>
        <taxon>Pseudomonadati</taxon>
        <taxon>Bacteroidota</taxon>
        <taxon>Bacteroidia</taxon>
        <taxon>Bacteroidales</taxon>
        <taxon>Prevotellaceae</taxon>
        <taxon>Prevotella</taxon>
    </lineage>
</organism>
<accession>A0A0D0I781</accession>
<dbReference type="Proteomes" id="UP000032046">
    <property type="component" value="Unassembled WGS sequence"/>
</dbReference>
<reference evidence="2 3" key="1">
    <citation type="submission" date="2015-01" db="EMBL/GenBank/DDBJ databases">
        <title>Comparative genomics of non-oral Prevotella species.</title>
        <authorList>
            <person name="Accetto T."/>
            <person name="Nograsek B."/>
            <person name="Avgustin G."/>
        </authorList>
    </citation>
    <scope>NUCLEOTIDE SEQUENCE [LARGE SCALE GENOMIC DNA]</scope>
    <source>
        <strain evidence="2 3">P5-119</strain>
    </source>
</reference>
<feature type="region of interest" description="Disordered" evidence="1">
    <location>
        <begin position="1"/>
        <end position="27"/>
    </location>
</feature>
<keyword evidence="3" id="KW-1185">Reference proteome</keyword>
<evidence type="ECO:0000313" key="2">
    <source>
        <dbReference type="EMBL" id="KIP63420.1"/>
    </source>
</evidence>
<sequence>MMQPTNKVHKKNNRARGRKAEANARRKVAKNWDKIAHGIRYQKAAAKESCRRATKQMEEELFDGILLNLRCKNKVKSYNAQKRILRRIVEKRQAQQAYSKVGRRRDRFSSHIYRHCTSKSMSELRNHQLCA</sequence>
<proteinExistence type="predicted"/>
<gene>
    <name evidence="2" type="ORF">ST44_03590</name>
</gene>
<evidence type="ECO:0000256" key="1">
    <source>
        <dbReference type="SAM" id="MobiDB-lite"/>
    </source>
</evidence>
<feature type="compositionally biased region" description="Basic and acidic residues" evidence="1">
    <location>
        <begin position="18"/>
        <end position="27"/>
    </location>
</feature>
<feature type="compositionally biased region" description="Basic residues" evidence="1">
    <location>
        <begin position="7"/>
        <end position="17"/>
    </location>
</feature>